<evidence type="ECO:0000259" key="2">
    <source>
        <dbReference type="PROSITE" id="PS51688"/>
    </source>
</evidence>
<keyword evidence="1" id="KW-0175">Coiled coil</keyword>
<reference evidence="3" key="1">
    <citation type="journal article" date="2021" name="Proc. Natl. Acad. Sci. U.S.A.">
        <title>A Catalog of Tens of Thousands of Viruses from Human Metagenomes Reveals Hidden Associations with Chronic Diseases.</title>
        <authorList>
            <person name="Tisza M.J."/>
            <person name="Buck C.B."/>
        </authorList>
    </citation>
    <scope>NUCLEOTIDE SEQUENCE</scope>
    <source>
        <strain evidence="3">CtpeS3</strain>
    </source>
</reference>
<feature type="coiled-coil region" evidence="1">
    <location>
        <begin position="834"/>
        <end position="861"/>
    </location>
</feature>
<protein>
    <submittedName>
        <fullName evidence="3">Endosialidase chaperone</fullName>
    </submittedName>
</protein>
<sequence length="869" mass="95168">MLNVSAKWQRAVMLDNDINVNCFADIVTASGEKIPISDSELWANGFEVNDSTSSNGTFTIGALIAGKLKIKLNNIYEDYSKYDFDKASVTAYVSKSFSDGTTEKLKIGEYRVSETSYDGSLITLTCLDNINNFNREYDSNLSYPTTAYEVVRDACIKCDVPFTMARFDNSDYVINEIPSDNQKLTYGQVIAYILQLSGLWGKCGHDGELLIGWYDMSQFDSQGYDGGTFSTKTTPYSDGDTLNGGNFTDYSSGDSVDGGTFTEARNYHNVYTQKDLNVATDDVVITGVKVIVTSKEDKTKDVNALAGKEGYVISISDNPFIPADKAQTVASYIFKKIGGMRFRPLDATLLSNPLIESGDVALVTDRKQNTYSCFISNRTFTVGSGTKISCDAENASRNSADKFSNETKAIVQARKVAQTQLSAYDKQMQLLTQLMSQSLGLFKTEQEQEDGSIIYIMHNKADLNSSSIQWKMTANGMAVSNDYGKTWRAGIDKDGNAIFNIMSAIGINFDWAHGGTLTLGGENNVNGKQYVKDANGKTLVTLDNKGLTLDSSVKIAWDNVADTIVKVTQITKDTVTTSYVNALDVKAGSVDAEDIAGTTITGKNIVGGTIDIGNGVFAVDSSGKVTASNLNMSGGSISLNGNLSNSMIDLKATDNSGNNYELWMNGAVLRIVKNGENLITLYGTTGSIGAQTIYAQEVGSDKFREPNRGYAMCGDAAGHTYHCGWNGSALSFQVDITWVWSSSDKRLKKNIKAINQDYIDAVGSVDLFQYNLNRQGYSDKPLYFGAMAQDIIENLKDKGQADENLNMIFQNKATSDDDTLYYGINYEQFLILRLAGDEQKIDKMQKHIDELENKFSRLCQKLGIDESEV</sequence>
<dbReference type="InterPro" id="IPR036388">
    <property type="entry name" value="WH-like_DNA-bd_sf"/>
</dbReference>
<dbReference type="Pfam" id="PF13884">
    <property type="entry name" value="Peptidase_S74"/>
    <property type="match status" value="1"/>
</dbReference>
<dbReference type="Gene3D" id="1.10.10.10">
    <property type="entry name" value="Winged helix-like DNA-binding domain superfamily/Winged helix DNA-binding domain"/>
    <property type="match status" value="1"/>
</dbReference>
<feature type="domain" description="Peptidase S74" evidence="2">
    <location>
        <begin position="743"/>
        <end position="855"/>
    </location>
</feature>
<dbReference type="PROSITE" id="PS51688">
    <property type="entry name" value="ICA"/>
    <property type="match status" value="1"/>
</dbReference>
<evidence type="ECO:0000256" key="1">
    <source>
        <dbReference type="SAM" id="Coils"/>
    </source>
</evidence>
<proteinExistence type="predicted"/>
<accession>A0A8S5R8C6</accession>
<dbReference type="EMBL" id="BK015845">
    <property type="protein sequence ID" value="DAE27670.1"/>
    <property type="molecule type" value="Genomic_DNA"/>
</dbReference>
<organism evidence="3">
    <name type="scientific">virus sp. ctpeS3</name>
    <dbReference type="NCBI Taxonomy" id="2826815"/>
    <lineage>
        <taxon>Viruses</taxon>
    </lineage>
</organism>
<dbReference type="InterPro" id="IPR030392">
    <property type="entry name" value="S74_ICA"/>
</dbReference>
<evidence type="ECO:0000313" key="3">
    <source>
        <dbReference type="EMBL" id="DAE27670.1"/>
    </source>
</evidence>
<name>A0A8S5R8C6_9VIRU</name>